<comment type="similarity">
    <text evidence="1">Belongs to the RimM family.</text>
</comment>
<dbReference type="InterPro" id="IPR056792">
    <property type="entry name" value="PRC_RimM"/>
</dbReference>
<keyword evidence="1" id="KW-0698">rRNA processing</keyword>
<dbReference type="Gene3D" id="2.30.30.240">
    <property type="entry name" value="PRC-barrel domain"/>
    <property type="match status" value="1"/>
</dbReference>
<dbReference type="Proteomes" id="UP000829401">
    <property type="component" value="Chromosome"/>
</dbReference>
<dbReference type="PANTHER" id="PTHR33692:SF1">
    <property type="entry name" value="RIBOSOME MATURATION FACTOR RIMM"/>
    <property type="match status" value="1"/>
</dbReference>
<name>T0CGH6_ALIAG</name>
<dbReference type="EMBL" id="CP080467">
    <property type="protein sequence ID" value="UNO50652.1"/>
    <property type="molecule type" value="Genomic_DNA"/>
</dbReference>
<dbReference type="eggNOG" id="COG0806">
    <property type="taxonomic scope" value="Bacteria"/>
</dbReference>
<keyword evidence="5" id="KW-1185">Reference proteome</keyword>
<reference evidence="5" key="1">
    <citation type="journal article" date="2022" name="G3 (Bethesda)">
        <title>Unveiling the complete genome sequence of Alicyclobacillus acidoterrestris DSM 3922T, a taint-producing strain.</title>
        <authorList>
            <person name="Leonardo I.C."/>
            <person name="Barreto Crespo M.T."/>
            <person name="Gaspar F.B."/>
        </authorList>
    </citation>
    <scope>NUCLEOTIDE SEQUENCE [LARGE SCALE GENOMIC DNA]</scope>
    <source>
        <strain evidence="5">DSM 3922</strain>
    </source>
</reference>
<keyword evidence="1" id="KW-0143">Chaperone</keyword>
<evidence type="ECO:0000259" key="2">
    <source>
        <dbReference type="Pfam" id="PF01782"/>
    </source>
</evidence>
<accession>T0CGH6</accession>
<evidence type="ECO:0000313" key="4">
    <source>
        <dbReference type="EMBL" id="UNO50652.1"/>
    </source>
</evidence>
<dbReference type="InterPro" id="IPR009000">
    <property type="entry name" value="Transl_B-barrel_sf"/>
</dbReference>
<dbReference type="NCBIfam" id="TIGR02273">
    <property type="entry name" value="16S_RimM"/>
    <property type="match status" value="1"/>
</dbReference>
<dbReference type="SUPFAM" id="SSF50447">
    <property type="entry name" value="Translation proteins"/>
    <property type="match status" value="1"/>
</dbReference>
<organism evidence="4 5">
    <name type="scientific">Alicyclobacillus acidoterrestris (strain ATCC 49025 / DSM 3922 / CIP 106132 / NCIMB 13137 / GD3B)</name>
    <dbReference type="NCBI Taxonomy" id="1356854"/>
    <lineage>
        <taxon>Bacteria</taxon>
        <taxon>Bacillati</taxon>
        <taxon>Bacillota</taxon>
        <taxon>Bacilli</taxon>
        <taxon>Bacillales</taxon>
        <taxon>Alicyclobacillaceae</taxon>
        <taxon>Alicyclobacillus</taxon>
    </lineage>
</organism>
<gene>
    <name evidence="1 4" type="primary">rimM</name>
    <name evidence="4" type="ORF">K1I37_09540</name>
</gene>
<protein>
    <recommendedName>
        <fullName evidence="1">Ribosome maturation factor RimM</fullName>
    </recommendedName>
</protein>
<dbReference type="STRING" id="1356854.N007_03275"/>
<dbReference type="Pfam" id="PF24986">
    <property type="entry name" value="PRC_RimM"/>
    <property type="match status" value="1"/>
</dbReference>
<dbReference type="SUPFAM" id="SSF50346">
    <property type="entry name" value="PRC-barrel domain"/>
    <property type="match status" value="1"/>
</dbReference>
<dbReference type="AlphaFoldDB" id="T0CGH6"/>
<dbReference type="HAMAP" id="MF_00014">
    <property type="entry name" value="Ribosome_mat_RimM"/>
    <property type="match status" value="1"/>
</dbReference>
<sequence>MASYYTVGVMTKPHGLRGEMKVYPRTDFPEKRFAAGSKLYVRPEGGSPIAAVEVRSGRQQQNMWIVGFRDLVTIHDVERWRGMELCVEEAQLEPLPEGTYYIHQLVGLQVYTEEGVFVGELKEVLTPGANDVYVVRGPLSKDDILLPAIPDCILKVDIAANRMTIHLLPGLIGDDDES</sequence>
<comment type="domain">
    <text evidence="1">The PRC barrel domain binds ribosomal protein uS19.</text>
</comment>
<dbReference type="RefSeq" id="WP_021295484.1">
    <property type="nucleotide sequence ID" value="NZ_AURB01000068.1"/>
</dbReference>
<feature type="domain" description="RimM N-terminal" evidence="2">
    <location>
        <begin position="7"/>
        <end position="90"/>
    </location>
</feature>
<comment type="subunit">
    <text evidence="1">Binds ribosomal protein uS19.</text>
</comment>
<dbReference type="InterPro" id="IPR011961">
    <property type="entry name" value="RimM"/>
</dbReference>
<proteinExistence type="inferred from homology"/>
<dbReference type="GO" id="GO:0005840">
    <property type="term" value="C:ribosome"/>
    <property type="evidence" value="ECO:0007669"/>
    <property type="project" value="InterPro"/>
</dbReference>
<dbReference type="InterPro" id="IPR002676">
    <property type="entry name" value="RimM_N"/>
</dbReference>
<comment type="function">
    <text evidence="1">An accessory protein needed during the final step in the assembly of 30S ribosomal subunit, possibly for assembly of the head region. Essential for efficient processing of 16S rRNA. May be needed both before and after RbfA during the maturation of 16S rRNA. It has affinity for free ribosomal 30S subunits but not for 70S ribosomes.</text>
</comment>
<evidence type="ECO:0000313" key="5">
    <source>
        <dbReference type="Proteomes" id="UP000829401"/>
    </source>
</evidence>
<dbReference type="GO" id="GO:0042274">
    <property type="term" value="P:ribosomal small subunit biogenesis"/>
    <property type="evidence" value="ECO:0007669"/>
    <property type="project" value="UniProtKB-UniRule"/>
</dbReference>
<keyword evidence="1" id="KW-0690">Ribosome biogenesis</keyword>
<comment type="subcellular location">
    <subcellularLocation>
        <location evidence="1">Cytoplasm</location>
    </subcellularLocation>
</comment>
<evidence type="ECO:0000256" key="1">
    <source>
        <dbReference type="HAMAP-Rule" id="MF_00014"/>
    </source>
</evidence>
<dbReference type="GO" id="GO:0006364">
    <property type="term" value="P:rRNA processing"/>
    <property type="evidence" value="ECO:0007669"/>
    <property type="project" value="UniProtKB-UniRule"/>
</dbReference>
<feature type="domain" description="Ribosome maturation factor RimM PRC barrel" evidence="3">
    <location>
        <begin position="103"/>
        <end position="167"/>
    </location>
</feature>
<dbReference type="GO" id="GO:0043022">
    <property type="term" value="F:ribosome binding"/>
    <property type="evidence" value="ECO:0007669"/>
    <property type="project" value="InterPro"/>
</dbReference>
<evidence type="ECO:0000259" key="3">
    <source>
        <dbReference type="Pfam" id="PF24986"/>
    </source>
</evidence>
<keyword evidence="1" id="KW-0963">Cytoplasm</keyword>
<dbReference type="Gene3D" id="2.40.30.60">
    <property type="entry name" value="RimM"/>
    <property type="match status" value="1"/>
</dbReference>
<dbReference type="InterPro" id="IPR036976">
    <property type="entry name" value="RimM_N_sf"/>
</dbReference>
<dbReference type="PANTHER" id="PTHR33692">
    <property type="entry name" value="RIBOSOME MATURATION FACTOR RIMM"/>
    <property type="match status" value="1"/>
</dbReference>
<dbReference type="InterPro" id="IPR011033">
    <property type="entry name" value="PRC_barrel-like_sf"/>
</dbReference>
<dbReference type="KEGG" id="aaco:K1I37_09540"/>
<dbReference type="Pfam" id="PF01782">
    <property type="entry name" value="RimM"/>
    <property type="match status" value="1"/>
</dbReference>
<dbReference type="OrthoDB" id="9810331at2"/>
<accession>A0A9E6ZH76</accession>
<dbReference type="GO" id="GO:0005737">
    <property type="term" value="C:cytoplasm"/>
    <property type="evidence" value="ECO:0007669"/>
    <property type="project" value="UniProtKB-SubCell"/>
</dbReference>